<dbReference type="Proteomes" id="UP000265566">
    <property type="component" value="Chromosome 1"/>
</dbReference>
<evidence type="ECO:0000256" key="1">
    <source>
        <dbReference type="SAM" id="MobiDB-lite"/>
    </source>
</evidence>
<dbReference type="GO" id="GO:0000775">
    <property type="term" value="C:chromosome, centromeric region"/>
    <property type="evidence" value="ECO:0000318"/>
    <property type="project" value="GO_Central"/>
</dbReference>
<dbReference type="HOGENOM" id="CLU_042973_0_0_1"/>
<reference evidence="4" key="4">
    <citation type="journal article" date="2018" name="Nat. Plants">
        <title>Whole-genome landscape of Medicago truncatula symbiotic genes.</title>
        <authorList>
            <person name="Pecrix Y."/>
            <person name="Gamas P."/>
            <person name="Carrere S."/>
        </authorList>
    </citation>
    <scope>NUCLEOTIDE SEQUENCE</scope>
    <source>
        <tissue evidence="4">Leaves</tissue>
    </source>
</reference>
<proteinExistence type="predicted"/>
<sequence>MADFTPNSSNCTPTTSSSSTSSSSCFQRTVTLYDWWLVKSSQGNNHRLAISGISSTKEEAVRVFNSAPIIKRYDEVSLETVDALYVLIRGFINKQRTLDNGFTPQIFKSFLFGFPQNWESSFLSCVREESETGTDSGNAVLDNEFAFYQGTFSVGEEKSIPTSSVLLEEAPENCKTPFPGDECKVSKKMTGVDIACSSGKNRRSTRLHNIKVCQQKKPKQHPESRGPFKHPDGEPSSTTMAVENHDSDSVVPDDVPANLPEISFDALENSVPTSLVTTDCNMSFLEDEQDMSIKMSEVNNVHGSGRLHNTKDCQKKQPASGDPLKNPEKEQSSTLKVVENHDLDTAVPDNVSTNLPEILSDAVEKSFPTSLVSLDKTTGDRNKAFLEDERDMSIKTGRVNVVHGSGGNKRSARMHNVKPYQKKQPATGDPATHPDKDQISASAVLKMSDGGLESLSTPVQSQKGRVNTMSGQVTNKLSSRISKSFSAKTQGRCKKKRATIETEVVTPKRKIIKHASSVKSPQGRNVSHSNKGSQQRLSTVSPESLSLKKSRSGRWLLPPLEFWRNQQPIYNMDREITEIQEGSSLISPFRGSSSLGR</sequence>
<feature type="region of interest" description="Disordered" evidence="1">
    <location>
        <begin position="302"/>
        <end position="352"/>
    </location>
</feature>
<reference evidence="5" key="3">
    <citation type="submission" date="2015-04" db="UniProtKB">
        <authorList>
            <consortium name="EnsemblPlants"/>
        </authorList>
    </citation>
    <scope>IDENTIFICATION</scope>
    <source>
        <strain evidence="5">cv. Jemalong A17</strain>
    </source>
</reference>
<dbReference type="Gramene" id="rna3778">
    <property type="protein sequence ID" value="RHN79920.1"/>
    <property type="gene ID" value="gene3778"/>
</dbReference>
<dbReference type="EMBL" id="PSQE01000001">
    <property type="protein sequence ID" value="RHN79920.1"/>
    <property type="molecule type" value="Genomic_DNA"/>
</dbReference>
<dbReference type="AlphaFoldDB" id="A0A072VLC9"/>
<feature type="region of interest" description="Disordered" evidence="1">
    <location>
        <begin position="1"/>
        <end position="23"/>
    </location>
</feature>
<dbReference type="InterPro" id="IPR053090">
    <property type="entry name" value="Centromere_KNL-2_homolog"/>
</dbReference>
<name>A0A072VLC9_MEDTR</name>
<evidence type="ECO:0000313" key="4">
    <source>
        <dbReference type="EMBL" id="RHN79920.1"/>
    </source>
</evidence>
<reference evidence="3 6" key="2">
    <citation type="journal article" date="2014" name="BMC Genomics">
        <title>An improved genome release (version Mt4.0) for the model legume Medicago truncatula.</title>
        <authorList>
            <person name="Tang H."/>
            <person name="Krishnakumar V."/>
            <person name="Bidwell S."/>
            <person name="Rosen B."/>
            <person name="Chan A."/>
            <person name="Zhou S."/>
            <person name="Gentzbittel L."/>
            <person name="Childs K.L."/>
            <person name="Yandell M."/>
            <person name="Gundlach H."/>
            <person name="Mayer K.F."/>
            <person name="Schwartz D.C."/>
            <person name="Town C.D."/>
        </authorList>
    </citation>
    <scope>GENOME REANNOTATION</scope>
    <source>
        <strain evidence="3">A17</strain>
        <strain evidence="5 6">cv. Jemalong A17</strain>
    </source>
</reference>
<dbReference type="KEGG" id="mtr:25484135"/>
<accession>A0A072VLC9</accession>
<organism evidence="3 6">
    <name type="scientific">Medicago truncatula</name>
    <name type="common">Barrel medic</name>
    <name type="synonym">Medicago tribuloides</name>
    <dbReference type="NCBI Taxonomy" id="3880"/>
    <lineage>
        <taxon>Eukaryota</taxon>
        <taxon>Viridiplantae</taxon>
        <taxon>Streptophyta</taxon>
        <taxon>Embryophyta</taxon>
        <taxon>Tracheophyta</taxon>
        <taxon>Spermatophyta</taxon>
        <taxon>Magnoliopsida</taxon>
        <taxon>eudicotyledons</taxon>
        <taxon>Gunneridae</taxon>
        <taxon>Pentapetalae</taxon>
        <taxon>rosids</taxon>
        <taxon>fabids</taxon>
        <taxon>Fabales</taxon>
        <taxon>Fabaceae</taxon>
        <taxon>Papilionoideae</taxon>
        <taxon>50 kb inversion clade</taxon>
        <taxon>NPAAA clade</taxon>
        <taxon>Hologalegina</taxon>
        <taxon>IRL clade</taxon>
        <taxon>Trifolieae</taxon>
        <taxon>Medicago</taxon>
    </lineage>
</organism>
<keyword evidence="6" id="KW-1185">Reference proteome</keyword>
<feature type="region of interest" description="Disordered" evidence="1">
    <location>
        <begin position="213"/>
        <end position="256"/>
    </location>
</feature>
<evidence type="ECO:0000313" key="3">
    <source>
        <dbReference type="EMBL" id="KEH42391.1"/>
    </source>
</evidence>
<dbReference type="Proteomes" id="UP000002051">
    <property type="component" value="Unassembled WGS sequence"/>
</dbReference>
<dbReference type="PANTHER" id="PTHR35311:SF9">
    <property type="entry name" value="KINETOCHORE-ASSOCIATED PROTEIN KNL-2 HOMOLOG"/>
    <property type="match status" value="1"/>
</dbReference>
<evidence type="ECO:0000313" key="5">
    <source>
        <dbReference type="EnsemblPlants" id="KEH42391"/>
    </source>
</evidence>
<evidence type="ECO:0000313" key="6">
    <source>
        <dbReference type="Proteomes" id="UP000002051"/>
    </source>
</evidence>
<dbReference type="PANTHER" id="PTHR35311">
    <property type="entry name" value="KINETOCHORE-ASSOCIATED PROTEIN KNL-2 HOMOLOG"/>
    <property type="match status" value="1"/>
</dbReference>
<dbReference type="EMBL" id="CM001217">
    <property type="protein sequence ID" value="KEH42391.1"/>
    <property type="molecule type" value="Genomic_DNA"/>
</dbReference>
<dbReference type="Pfam" id="PF09133">
    <property type="entry name" value="SANTA"/>
    <property type="match status" value="1"/>
</dbReference>
<dbReference type="InterPro" id="IPR015216">
    <property type="entry name" value="SANTA"/>
</dbReference>
<feature type="region of interest" description="Disordered" evidence="1">
    <location>
        <begin position="511"/>
        <end position="545"/>
    </location>
</feature>
<feature type="compositionally biased region" description="Basic and acidic residues" evidence="1">
    <location>
        <begin position="220"/>
        <end position="233"/>
    </location>
</feature>
<protein>
    <submittedName>
        <fullName evidence="4">Putative transcription regulator Others family</fullName>
    </submittedName>
    <submittedName>
        <fullName evidence="3">SANTA (SANT associated) protein</fullName>
    </submittedName>
</protein>
<dbReference type="OrthoDB" id="118550at2759"/>
<dbReference type="STRING" id="3880.A0A072VLC9"/>
<reference evidence="3 6" key="1">
    <citation type="journal article" date="2011" name="Nature">
        <title>The Medicago genome provides insight into the evolution of rhizobial symbioses.</title>
        <authorList>
            <person name="Young N.D."/>
            <person name="Debelle F."/>
            <person name="Oldroyd G.E."/>
            <person name="Geurts R."/>
            <person name="Cannon S.B."/>
            <person name="Udvardi M.K."/>
            <person name="Benedito V.A."/>
            <person name="Mayer K.F."/>
            <person name="Gouzy J."/>
            <person name="Schoof H."/>
            <person name="Van de Peer Y."/>
            <person name="Proost S."/>
            <person name="Cook D.R."/>
            <person name="Meyers B.C."/>
            <person name="Spannagl M."/>
            <person name="Cheung F."/>
            <person name="De Mita S."/>
            <person name="Krishnakumar V."/>
            <person name="Gundlach H."/>
            <person name="Zhou S."/>
            <person name="Mudge J."/>
            <person name="Bharti A.K."/>
            <person name="Murray J.D."/>
            <person name="Naoumkina M.A."/>
            <person name="Rosen B."/>
            <person name="Silverstein K.A."/>
            <person name="Tang H."/>
            <person name="Rombauts S."/>
            <person name="Zhao P.X."/>
            <person name="Zhou P."/>
            <person name="Barbe V."/>
            <person name="Bardou P."/>
            <person name="Bechner M."/>
            <person name="Bellec A."/>
            <person name="Berger A."/>
            <person name="Berges H."/>
            <person name="Bidwell S."/>
            <person name="Bisseling T."/>
            <person name="Choisne N."/>
            <person name="Couloux A."/>
            <person name="Denny R."/>
            <person name="Deshpande S."/>
            <person name="Dai X."/>
            <person name="Doyle J.J."/>
            <person name="Dudez A.M."/>
            <person name="Farmer A.D."/>
            <person name="Fouteau S."/>
            <person name="Franken C."/>
            <person name="Gibelin C."/>
            <person name="Gish J."/>
            <person name="Goldstein S."/>
            <person name="Gonzalez A.J."/>
            <person name="Green P.J."/>
            <person name="Hallab A."/>
            <person name="Hartog M."/>
            <person name="Hua A."/>
            <person name="Humphray S.J."/>
            <person name="Jeong D.H."/>
            <person name="Jing Y."/>
            <person name="Jocker A."/>
            <person name="Kenton S.M."/>
            <person name="Kim D.J."/>
            <person name="Klee K."/>
            <person name="Lai H."/>
            <person name="Lang C."/>
            <person name="Lin S."/>
            <person name="Macmil S.L."/>
            <person name="Magdelenat G."/>
            <person name="Matthews L."/>
            <person name="McCorrison J."/>
            <person name="Monaghan E.L."/>
            <person name="Mun J.H."/>
            <person name="Najar F.Z."/>
            <person name="Nicholson C."/>
            <person name="Noirot C."/>
            <person name="O'Bleness M."/>
            <person name="Paule C.R."/>
            <person name="Poulain J."/>
            <person name="Prion F."/>
            <person name="Qin B."/>
            <person name="Qu C."/>
            <person name="Retzel E.F."/>
            <person name="Riddle C."/>
            <person name="Sallet E."/>
            <person name="Samain S."/>
            <person name="Samson N."/>
            <person name="Sanders I."/>
            <person name="Saurat O."/>
            <person name="Scarpelli C."/>
            <person name="Schiex T."/>
            <person name="Segurens B."/>
            <person name="Severin A.J."/>
            <person name="Sherrier D.J."/>
            <person name="Shi R."/>
            <person name="Sims S."/>
            <person name="Singer S.R."/>
            <person name="Sinharoy S."/>
            <person name="Sterck L."/>
            <person name="Viollet A."/>
            <person name="Wang B.B."/>
            <person name="Wang K."/>
            <person name="Wang M."/>
            <person name="Wang X."/>
            <person name="Warfsmann J."/>
            <person name="Weissenbach J."/>
            <person name="White D.D."/>
            <person name="White J.D."/>
            <person name="Wiley G.B."/>
            <person name="Wincker P."/>
            <person name="Xing Y."/>
            <person name="Yang L."/>
            <person name="Yao Z."/>
            <person name="Ying F."/>
            <person name="Zhai J."/>
            <person name="Zhou L."/>
            <person name="Zuber A."/>
            <person name="Denarie J."/>
            <person name="Dixon R.A."/>
            <person name="May G.D."/>
            <person name="Schwartz D.C."/>
            <person name="Rogers J."/>
            <person name="Quetier F."/>
            <person name="Town C.D."/>
            <person name="Roe B.A."/>
        </authorList>
    </citation>
    <scope>NUCLEOTIDE SEQUENCE [LARGE SCALE GENOMIC DNA]</scope>
    <source>
        <strain evidence="3">A17</strain>
        <strain evidence="5 6">cv. Jemalong A17</strain>
    </source>
</reference>
<dbReference type="EnsemblPlants" id="KEH42391">
    <property type="protein sequence ID" value="KEH42391"/>
    <property type="gene ID" value="MTR_1g069020"/>
</dbReference>
<feature type="domain" description="SANTA" evidence="2">
    <location>
        <begin position="30"/>
        <end position="120"/>
    </location>
</feature>
<evidence type="ECO:0000259" key="2">
    <source>
        <dbReference type="Pfam" id="PF09133"/>
    </source>
</evidence>
<gene>
    <name evidence="5" type="primary">25484135</name>
    <name evidence="3" type="ordered locus">MTR_1g069020</name>
    <name evidence="4" type="ORF">MtrunA17_Chr1g0182621</name>
</gene>
<feature type="compositionally biased region" description="Polar residues" evidence="1">
    <location>
        <begin position="517"/>
        <end position="544"/>
    </location>
</feature>
<feature type="region of interest" description="Disordered" evidence="1">
    <location>
        <begin position="400"/>
        <end position="436"/>
    </location>
</feature>